<gene>
    <name evidence="2" type="ORF">BBK36DRAFT_139084</name>
</gene>
<dbReference type="RefSeq" id="XP_024753917.1">
    <property type="nucleotide sequence ID" value="XM_024897460.1"/>
</dbReference>
<dbReference type="AlphaFoldDB" id="A0A2T4BMQ3"/>
<name>A0A2T4BMQ3_9HYPO</name>
<sequence>MALFLRAAYFGPPSSLSEPTARWVSLIPDQMKKGCVVMGLIVDQLAMTKGSFKTLGVCCKATEEGASHETADSLSGQRVTLPAIPEVLRKPSFNTDTVLTRAKLSNIKQLRVLQRDVDVSESNKGLRWCGLWIHHHDGTTETLGLWDDYLTKNARIIYDAERDGRLIRMLFRLRRKLPVVVAPCDDAETAKHTGDVQKGDRGECGNNTGTFHAD</sequence>
<reference evidence="3" key="1">
    <citation type="submission" date="2016-07" db="EMBL/GenBank/DDBJ databases">
        <title>Multiple horizontal gene transfer events from other fungi enriched the ability of initially mycotrophic Trichoderma (Ascomycota) to feed on dead plant biomass.</title>
        <authorList>
            <consortium name="DOE Joint Genome Institute"/>
            <person name="Atanasova L."/>
            <person name="Chenthamara K."/>
            <person name="Zhang J."/>
            <person name="Grujic M."/>
            <person name="Henrissat B."/>
            <person name="Kuo A."/>
            <person name="Aerts A."/>
            <person name="Salamov A."/>
            <person name="Lipzen A."/>
            <person name="Labutti K."/>
            <person name="Barry K."/>
            <person name="Miao Y."/>
            <person name="Rahimi M.J."/>
            <person name="Shen Q."/>
            <person name="Grigoriev I.V."/>
            <person name="Kubicek C.P."/>
            <person name="Druzhinina I.S."/>
        </authorList>
    </citation>
    <scope>NUCLEOTIDE SEQUENCE [LARGE SCALE GENOMIC DNA]</scope>
    <source>
        <strain evidence="3">TUCIM 6016</strain>
    </source>
</reference>
<evidence type="ECO:0000256" key="1">
    <source>
        <dbReference type="SAM" id="MobiDB-lite"/>
    </source>
</evidence>
<proteinExistence type="predicted"/>
<dbReference type="OrthoDB" id="4899514at2759"/>
<keyword evidence="3" id="KW-1185">Reference proteome</keyword>
<evidence type="ECO:0000313" key="3">
    <source>
        <dbReference type="Proteomes" id="UP000241546"/>
    </source>
</evidence>
<evidence type="ECO:0000313" key="2">
    <source>
        <dbReference type="EMBL" id="PTB70597.1"/>
    </source>
</evidence>
<organism evidence="2 3">
    <name type="scientific">Trichoderma citrinoviride</name>
    <dbReference type="NCBI Taxonomy" id="58853"/>
    <lineage>
        <taxon>Eukaryota</taxon>
        <taxon>Fungi</taxon>
        <taxon>Dikarya</taxon>
        <taxon>Ascomycota</taxon>
        <taxon>Pezizomycotina</taxon>
        <taxon>Sordariomycetes</taxon>
        <taxon>Hypocreomycetidae</taxon>
        <taxon>Hypocreales</taxon>
        <taxon>Hypocreaceae</taxon>
        <taxon>Trichoderma</taxon>
    </lineage>
</organism>
<feature type="compositionally biased region" description="Polar residues" evidence="1">
    <location>
        <begin position="205"/>
        <end position="214"/>
    </location>
</feature>
<feature type="region of interest" description="Disordered" evidence="1">
    <location>
        <begin position="191"/>
        <end position="214"/>
    </location>
</feature>
<dbReference type="EMBL" id="KZ680207">
    <property type="protein sequence ID" value="PTB70597.1"/>
    <property type="molecule type" value="Genomic_DNA"/>
</dbReference>
<protein>
    <submittedName>
        <fullName evidence="2">Uncharacterized protein</fullName>
    </submittedName>
</protein>
<feature type="compositionally biased region" description="Basic and acidic residues" evidence="1">
    <location>
        <begin position="191"/>
        <end position="203"/>
    </location>
</feature>
<dbReference type="GeneID" id="36605578"/>
<dbReference type="Proteomes" id="UP000241546">
    <property type="component" value="Unassembled WGS sequence"/>
</dbReference>
<accession>A0A2T4BMQ3</accession>